<protein>
    <submittedName>
        <fullName evidence="1">Uncharacterized protein</fullName>
    </submittedName>
</protein>
<keyword evidence="2" id="KW-1185">Reference proteome</keyword>
<organism evidence="1 2">
    <name type="scientific">Kushneria konosiri</name>
    <dbReference type="NCBI Taxonomy" id="698828"/>
    <lineage>
        <taxon>Bacteria</taxon>
        <taxon>Pseudomonadati</taxon>
        <taxon>Pseudomonadota</taxon>
        <taxon>Gammaproteobacteria</taxon>
        <taxon>Oceanospirillales</taxon>
        <taxon>Halomonadaceae</taxon>
        <taxon>Kushneria</taxon>
    </lineage>
</organism>
<sequence>MPKDIHKPSSIETLMMKILFIALTTLLLMGSASAQAQIRLLNDRVTLSGFGTLGLIHSDQDKADFVRDVGQPKGAEQGWSARTDTRLGLQANVRLTDELDTVVQGMSQYHSSGDFSPELMLAFVRYAPGPSFQLRVGRLGWDVDLLSESRYIGYASPWVRPPVDHFGVLQLTWIDGADATFTRALGDDLVWARFFAGSSDSRFFMTDSLEAEFDAHQVLGGHLNFETGSWRFRAGYTRVRSDVSFSGDDADLIGQLYSVDANRYLNYLTGFDELQIYSLGASWSAGPLQLQATWNRDILAEGDTWLDTGFVSAAWRVEKWTPYVMVSGVRTHDSREDPLGSNVSQHTESLGLRYDVMTNVALKAQLDHIHTRVPGLLWRGTQGEWKNDQSNLVSLGLDFIF</sequence>
<dbReference type="AlphaFoldDB" id="A0A2Z2H3K1"/>
<proteinExistence type="predicted"/>
<dbReference type="Proteomes" id="UP000250025">
    <property type="component" value="Chromosome"/>
</dbReference>
<reference evidence="1 2" key="1">
    <citation type="journal article" date="2017" name="Int. J. Syst. Evol. Microbiol.">
        <title>Kushneria konosiri sp. nov., isolated from the Korean salt-fermented seafood Daemi-jeot.</title>
        <authorList>
            <person name="Yun J.H."/>
            <person name="Park S.K."/>
            <person name="Lee J.Y."/>
            <person name="Jung M.J."/>
            <person name="Bae J.W."/>
        </authorList>
    </citation>
    <scope>NUCLEOTIDE SEQUENCE [LARGE SCALE GENOMIC DNA]</scope>
    <source>
        <strain evidence="1 2">X49</strain>
    </source>
</reference>
<dbReference type="GO" id="GO:0015288">
    <property type="term" value="F:porin activity"/>
    <property type="evidence" value="ECO:0007669"/>
    <property type="project" value="InterPro"/>
</dbReference>
<evidence type="ECO:0000313" key="2">
    <source>
        <dbReference type="Proteomes" id="UP000250025"/>
    </source>
</evidence>
<dbReference type="KEGG" id="kus:B9G99_01830"/>
<evidence type="ECO:0000313" key="1">
    <source>
        <dbReference type="EMBL" id="ARS51789.1"/>
    </source>
</evidence>
<dbReference type="InterPro" id="IPR023614">
    <property type="entry name" value="Porin_dom_sf"/>
</dbReference>
<dbReference type="EMBL" id="CP021323">
    <property type="protein sequence ID" value="ARS51789.1"/>
    <property type="molecule type" value="Genomic_DNA"/>
</dbReference>
<name>A0A2Z2H3K1_9GAMM</name>
<dbReference type="OrthoDB" id="197869at2"/>
<dbReference type="Gene3D" id="2.40.160.10">
    <property type="entry name" value="Porin"/>
    <property type="match status" value="1"/>
</dbReference>
<dbReference type="RefSeq" id="WP_086620495.1">
    <property type="nucleotide sequence ID" value="NZ_CP021323.1"/>
</dbReference>
<accession>A0A2Z2H3K1</accession>
<dbReference type="GO" id="GO:0016020">
    <property type="term" value="C:membrane"/>
    <property type="evidence" value="ECO:0007669"/>
    <property type="project" value="InterPro"/>
</dbReference>
<dbReference type="SUPFAM" id="SSF56935">
    <property type="entry name" value="Porins"/>
    <property type="match status" value="1"/>
</dbReference>
<gene>
    <name evidence="1" type="ORF">B9G99_01830</name>
</gene>